<sequence>MSQLLTNHLIQKVSANADLEVLNAQWEMDKRLISNALKSVPLNFPHFSLHDHSHSNTILQQIERFLGIDRINQLTAIDTWLILEAAYLHDIGMVIPFETLKTEWPKAEFQEFISTIANDNGNEFQNFAQYILNPVNSPILSSEVWPLEMRKAVTIFISEYFRRSHAENSRKIIQDPIATIQLQSPRNGLIPERLFSIL</sequence>
<dbReference type="Pfam" id="PF24391">
    <property type="entry name" value="HD-CE"/>
    <property type="match status" value="1"/>
</dbReference>
<evidence type="ECO:0000259" key="1">
    <source>
        <dbReference type="Pfam" id="PF24391"/>
    </source>
</evidence>
<feature type="non-terminal residue" evidence="2">
    <location>
        <position position="198"/>
    </location>
</feature>
<dbReference type="RefSeq" id="WP_210416369.1">
    <property type="nucleotide sequence ID" value="NZ_RQHW01000073.1"/>
</dbReference>
<organism evidence="2 3">
    <name type="scientific">Leptospira idonii</name>
    <dbReference type="NCBI Taxonomy" id="1193500"/>
    <lineage>
        <taxon>Bacteria</taxon>
        <taxon>Pseudomonadati</taxon>
        <taxon>Spirochaetota</taxon>
        <taxon>Spirochaetia</taxon>
        <taxon>Leptospirales</taxon>
        <taxon>Leptospiraceae</taxon>
        <taxon>Leptospira</taxon>
    </lineage>
</organism>
<dbReference type="Proteomes" id="UP000298058">
    <property type="component" value="Unassembled WGS sequence"/>
</dbReference>
<dbReference type="AlphaFoldDB" id="A0A4R9LX01"/>
<keyword evidence="3" id="KW-1185">Reference proteome</keyword>
<proteinExistence type="predicted"/>
<feature type="domain" description="HD-CE" evidence="1">
    <location>
        <begin position="44"/>
        <end position="197"/>
    </location>
</feature>
<evidence type="ECO:0000313" key="2">
    <source>
        <dbReference type="EMBL" id="TGN17483.1"/>
    </source>
</evidence>
<name>A0A4R9LX01_9LEPT</name>
<protein>
    <recommendedName>
        <fullName evidence="1">HD-CE domain-containing protein</fullName>
    </recommendedName>
</protein>
<evidence type="ECO:0000313" key="3">
    <source>
        <dbReference type="Proteomes" id="UP000298058"/>
    </source>
</evidence>
<gene>
    <name evidence="2" type="ORF">EHS15_17090</name>
</gene>
<accession>A0A4R9LX01</accession>
<comment type="caution">
    <text evidence="2">The sequence shown here is derived from an EMBL/GenBank/DDBJ whole genome shotgun (WGS) entry which is preliminary data.</text>
</comment>
<dbReference type="EMBL" id="RQHW01000073">
    <property type="protein sequence ID" value="TGN17483.1"/>
    <property type="molecule type" value="Genomic_DNA"/>
</dbReference>
<reference evidence="2" key="1">
    <citation type="journal article" date="2019" name="PLoS Negl. Trop. Dis.">
        <title>Revisiting the worldwide diversity of Leptospira species in the environment.</title>
        <authorList>
            <person name="Vincent A.T."/>
            <person name="Schiettekatte O."/>
            <person name="Bourhy P."/>
            <person name="Veyrier F.J."/>
            <person name="Picardeau M."/>
        </authorList>
    </citation>
    <scope>NUCLEOTIDE SEQUENCE [LARGE SCALE GENOMIC DNA]</scope>
    <source>
        <strain evidence="2">201300427</strain>
    </source>
</reference>
<dbReference type="InterPro" id="IPR056471">
    <property type="entry name" value="HD-CE"/>
</dbReference>